<organism evidence="1 2">
    <name type="scientific">Pseudomonas auratipiscis</name>
    <dbReference type="NCBI Taxonomy" id="3115853"/>
    <lineage>
        <taxon>Bacteria</taxon>
        <taxon>Pseudomonadati</taxon>
        <taxon>Pseudomonadota</taxon>
        <taxon>Gammaproteobacteria</taxon>
        <taxon>Pseudomonadales</taxon>
        <taxon>Pseudomonadaceae</taxon>
        <taxon>Pseudomonas</taxon>
    </lineage>
</organism>
<dbReference type="RefSeq" id="WP_330079516.1">
    <property type="nucleotide sequence ID" value="NZ_JAZDCU010000025.1"/>
</dbReference>
<proteinExistence type="predicted"/>
<evidence type="ECO:0000313" key="1">
    <source>
        <dbReference type="EMBL" id="MEE1866905.1"/>
    </source>
</evidence>
<dbReference type="Proteomes" id="UP001307839">
    <property type="component" value="Unassembled WGS sequence"/>
</dbReference>
<dbReference type="AlphaFoldDB" id="A0AB35WQD6"/>
<evidence type="ECO:0000313" key="2">
    <source>
        <dbReference type="Proteomes" id="UP001307839"/>
    </source>
</evidence>
<sequence>MQCECYSRVKNLIEEKIREQMPQGSQGLEFDFPSIRIGLTDKGLVTMPVFDIKGEYQAPKKAGGFKKVKIDTYIASTYCPFCGVKCKADEPKVTDESTSATSA</sequence>
<protein>
    <submittedName>
        <fullName evidence="1">Uncharacterized protein</fullName>
    </submittedName>
</protein>
<comment type="caution">
    <text evidence="1">The sequence shown here is derived from an EMBL/GenBank/DDBJ whole genome shotgun (WGS) entry which is preliminary data.</text>
</comment>
<keyword evidence="2" id="KW-1185">Reference proteome</keyword>
<reference evidence="1 2" key="1">
    <citation type="submission" date="2024-01" db="EMBL/GenBank/DDBJ databases">
        <title>Unpublished Manusciprt.</title>
        <authorList>
            <person name="Duman M."/>
            <person name="Valdes E.G."/>
            <person name="Ajmi N."/>
            <person name="Altun S."/>
            <person name="Saticioglu I.B."/>
        </authorList>
    </citation>
    <scope>NUCLEOTIDE SEQUENCE [LARGE SCALE GENOMIC DNA]</scope>
    <source>
        <strain evidence="1 2">120P</strain>
    </source>
</reference>
<gene>
    <name evidence="1" type="ORF">V0R53_10925</name>
</gene>
<name>A0AB35WQD6_9PSED</name>
<accession>A0AB35WQD6</accession>
<dbReference type="EMBL" id="JAZDQP010000006">
    <property type="protein sequence ID" value="MEE1866905.1"/>
    <property type="molecule type" value="Genomic_DNA"/>
</dbReference>